<sequence>ITSCGCLSIEREVKRQVKYFLIKLYSRLFAYSIQPYRRIVLFFWASLGESGLEHMLRFNLCMCV</sequence>
<feature type="non-terminal residue" evidence="1">
    <location>
        <position position="1"/>
    </location>
</feature>
<proteinExistence type="predicted"/>
<name>A0A0V0H082_SOLCH</name>
<accession>A0A0V0H082</accession>
<protein>
    <submittedName>
        <fullName evidence="1">Putative ovule protein</fullName>
    </submittedName>
</protein>
<evidence type="ECO:0000313" key="1">
    <source>
        <dbReference type="EMBL" id="JAP13793.1"/>
    </source>
</evidence>
<reference evidence="1" key="1">
    <citation type="submission" date="2015-12" db="EMBL/GenBank/DDBJ databases">
        <title>Gene expression during late stages of embryo sac development: a critical building block for successful pollen-pistil interactions.</title>
        <authorList>
            <person name="Liu Y."/>
            <person name="Joly V."/>
            <person name="Sabar M."/>
            <person name="Matton D.P."/>
        </authorList>
    </citation>
    <scope>NUCLEOTIDE SEQUENCE</scope>
</reference>
<dbReference type="AlphaFoldDB" id="A0A0V0H082"/>
<organism evidence="1">
    <name type="scientific">Solanum chacoense</name>
    <name type="common">Chaco potato</name>
    <dbReference type="NCBI Taxonomy" id="4108"/>
    <lineage>
        <taxon>Eukaryota</taxon>
        <taxon>Viridiplantae</taxon>
        <taxon>Streptophyta</taxon>
        <taxon>Embryophyta</taxon>
        <taxon>Tracheophyta</taxon>
        <taxon>Spermatophyta</taxon>
        <taxon>Magnoliopsida</taxon>
        <taxon>eudicotyledons</taxon>
        <taxon>Gunneridae</taxon>
        <taxon>Pentapetalae</taxon>
        <taxon>asterids</taxon>
        <taxon>lamiids</taxon>
        <taxon>Solanales</taxon>
        <taxon>Solanaceae</taxon>
        <taxon>Solanoideae</taxon>
        <taxon>Solaneae</taxon>
        <taxon>Solanum</taxon>
    </lineage>
</organism>
<dbReference type="EMBL" id="GEDG01027523">
    <property type="protein sequence ID" value="JAP13793.1"/>
    <property type="molecule type" value="Transcribed_RNA"/>
</dbReference>